<accession>A0A931FAY6</accession>
<feature type="coiled-coil region" evidence="4">
    <location>
        <begin position="514"/>
        <end position="541"/>
    </location>
</feature>
<evidence type="ECO:0000313" key="9">
    <source>
        <dbReference type="Proteomes" id="UP000621436"/>
    </source>
</evidence>
<dbReference type="GO" id="GO:0005975">
    <property type="term" value="P:carbohydrate metabolic process"/>
    <property type="evidence" value="ECO:0007669"/>
    <property type="project" value="InterPro"/>
</dbReference>
<feature type="binding site" evidence="3">
    <location>
        <begin position="596"/>
        <end position="597"/>
    </location>
    <ligand>
        <name>substrate</name>
    </ligand>
</feature>
<evidence type="ECO:0000259" key="6">
    <source>
        <dbReference type="Pfam" id="PF03633"/>
    </source>
</evidence>
<keyword evidence="8" id="KW-0378">Hydrolase</keyword>
<dbReference type="InterPro" id="IPR005196">
    <property type="entry name" value="Glyco_hydro_65_N"/>
</dbReference>
<dbReference type="Gene3D" id="2.70.98.40">
    <property type="entry name" value="Glycoside hydrolase, family 65, N-terminal domain"/>
    <property type="match status" value="1"/>
</dbReference>
<dbReference type="InterPro" id="IPR017045">
    <property type="entry name" value="Malt_Pase/Glycosyl_Hdrlase"/>
</dbReference>
<sequence>MKDYFEVDKWKIIEQGFDPEENRVAESVMSLGNGHMGLRGNFAEKYSGDSLQGTYVAGVYYPDKTVVGWWKIGYPEYFAKVLNAVDFIGLDVKINGVELDLASDNWQLENFQRTLDMKLGLLQRKFTVKDQDDRQTEIISRRFLSMDQREVGVITYQVKPLNHTARLELSPHLDGTITNEDANYGEVFWDEVDKEAFKDQACLTMKTKKTEYIVSSAVNYQYSREPINRSYNITEKNIQHHAEFSVEPGEELKLTRYLGLTTNRDYQDHQVAQRAQNISANAMNTGEEQLFIDHKKAWEAIWEESDIVIKGDVKAQQGIRFNIFQLYQTYTGHDPRLNIGPKGFTGEKYGGATYWDTEAYCLPFYLNTSDNEIARNLLYYRYRHLEKAKENAVKLGSKGALYPMVTMNGEESHNEWEITFEEIHRNGAIVHAIKNYLDYTGDYQYLYDYGIEVAIEVSRYWADRVHYNPRKEVYMLIGVTGPNEYENNVHNNWHTNRMASWTMEFTLDSLNKIKEEAPARYQELLTELELTEEELENWQDIIDNIYYPVDEERGIFLQQDGYLDKVLKPASEIPEKDRPLHQNWSWDRILRSCYIKQADVLQGLYFLQEEYDLETIKNNFDFYEPKTVHESSLSPCIHAILASELGYEEKAYNLYLRTARLDLDNYNNDTEDGLHITSMAGTWMSIVHGFAGMKMRDGKLQFAPFIPENWQGFSFQLNINQSIISVKVGADKVTIELKSGPELTISLYQEDFKLTSSQPAEVPLAK</sequence>
<evidence type="ECO:0000256" key="1">
    <source>
        <dbReference type="ARBA" id="ARBA00006768"/>
    </source>
</evidence>
<dbReference type="InterPro" id="IPR011013">
    <property type="entry name" value="Gal_mutarotase_sf_dom"/>
</dbReference>
<protein>
    <submittedName>
        <fullName evidence="8">Glycoside hydrolase family 65 protein</fullName>
    </submittedName>
</protein>
<dbReference type="EMBL" id="JADPIE010000005">
    <property type="protein sequence ID" value="MBF8437442.1"/>
    <property type="molecule type" value="Genomic_DNA"/>
</dbReference>
<feature type="binding site" evidence="3">
    <location>
        <begin position="355"/>
        <end position="356"/>
    </location>
    <ligand>
        <name>substrate</name>
    </ligand>
</feature>
<name>A0A931FAY6_9FIRM</name>
<comment type="caution">
    <text evidence="8">The sequence shown here is derived from an EMBL/GenBank/DDBJ whole genome shotgun (WGS) entry which is preliminary data.</text>
</comment>
<dbReference type="InterPro" id="IPR005194">
    <property type="entry name" value="Glyco_hydro_65_C"/>
</dbReference>
<dbReference type="GO" id="GO:0030246">
    <property type="term" value="F:carbohydrate binding"/>
    <property type="evidence" value="ECO:0007669"/>
    <property type="project" value="InterPro"/>
</dbReference>
<dbReference type="Gene3D" id="2.60.420.10">
    <property type="entry name" value="Maltose phosphorylase, domain 3"/>
    <property type="match status" value="1"/>
</dbReference>
<feature type="domain" description="Glycoside hydrolase family 65 central catalytic" evidence="5">
    <location>
        <begin position="320"/>
        <end position="684"/>
    </location>
</feature>
<evidence type="ECO:0000259" key="5">
    <source>
        <dbReference type="Pfam" id="PF03632"/>
    </source>
</evidence>
<evidence type="ECO:0000259" key="7">
    <source>
        <dbReference type="Pfam" id="PF03636"/>
    </source>
</evidence>
<comment type="similarity">
    <text evidence="1">Belongs to the glycosyl hydrolase 65 family.</text>
</comment>
<dbReference type="Pfam" id="PF03636">
    <property type="entry name" value="Glyco_hydro_65N"/>
    <property type="match status" value="1"/>
</dbReference>
<dbReference type="GO" id="GO:0004553">
    <property type="term" value="F:hydrolase activity, hydrolyzing O-glycosyl compounds"/>
    <property type="evidence" value="ECO:0007669"/>
    <property type="project" value="TreeGrafter"/>
</dbReference>
<dbReference type="Gene3D" id="1.50.10.10">
    <property type="match status" value="1"/>
</dbReference>
<dbReference type="NCBIfam" id="NF010380">
    <property type="entry name" value="PRK13807.1"/>
    <property type="match status" value="1"/>
</dbReference>
<dbReference type="InterPro" id="IPR037018">
    <property type="entry name" value="GH65_N"/>
</dbReference>
<proteinExistence type="inferred from homology"/>
<dbReference type="RefSeq" id="WP_270454421.1">
    <property type="nucleotide sequence ID" value="NZ_JADPIE010000005.1"/>
</dbReference>
<organism evidence="8 9">
    <name type="scientific">Halonatronomonas betaini</name>
    <dbReference type="NCBI Taxonomy" id="2778430"/>
    <lineage>
        <taxon>Bacteria</taxon>
        <taxon>Bacillati</taxon>
        <taxon>Bacillota</taxon>
        <taxon>Clostridia</taxon>
        <taxon>Halanaerobiales</taxon>
        <taxon>Halarsenatibacteraceae</taxon>
        <taxon>Halonatronomonas</taxon>
    </lineage>
</organism>
<evidence type="ECO:0000313" key="8">
    <source>
        <dbReference type="EMBL" id="MBF8437442.1"/>
    </source>
</evidence>
<dbReference type="GO" id="GO:0016757">
    <property type="term" value="F:glycosyltransferase activity"/>
    <property type="evidence" value="ECO:0007669"/>
    <property type="project" value="UniProtKB-ARBA"/>
</dbReference>
<dbReference type="PIRSF" id="PIRSF036289">
    <property type="entry name" value="Glycosyl_hydrolase_malt_phosph"/>
    <property type="match status" value="1"/>
</dbReference>
<dbReference type="Pfam" id="PF03632">
    <property type="entry name" value="Glyco_hydro_65m"/>
    <property type="match status" value="1"/>
</dbReference>
<evidence type="ECO:0000256" key="4">
    <source>
        <dbReference type="SAM" id="Coils"/>
    </source>
</evidence>
<dbReference type="PANTHER" id="PTHR11051">
    <property type="entry name" value="GLYCOSYL HYDROLASE-RELATED"/>
    <property type="match status" value="1"/>
</dbReference>
<feature type="active site" description="Proton donor" evidence="2">
    <location>
        <position position="484"/>
    </location>
</feature>
<dbReference type="InterPro" id="IPR008928">
    <property type="entry name" value="6-hairpin_glycosidase_sf"/>
</dbReference>
<feature type="domain" description="Glycoside hydrolase family 65 N-terminal" evidence="7">
    <location>
        <begin position="14"/>
        <end position="264"/>
    </location>
</feature>
<dbReference type="SUPFAM" id="SSF48208">
    <property type="entry name" value="Six-hairpin glycosidases"/>
    <property type="match status" value="1"/>
</dbReference>
<dbReference type="AlphaFoldDB" id="A0A931FAY6"/>
<dbReference type="InterPro" id="IPR012341">
    <property type="entry name" value="6hp_glycosidase-like_sf"/>
</dbReference>
<dbReference type="SUPFAM" id="SSF74650">
    <property type="entry name" value="Galactose mutarotase-like"/>
    <property type="match status" value="1"/>
</dbReference>
<dbReference type="InterPro" id="IPR005195">
    <property type="entry name" value="Glyco_hydro_65_M"/>
</dbReference>
<keyword evidence="4" id="KW-0175">Coiled coil</keyword>
<gene>
    <name evidence="8" type="ORF">I0Q91_10145</name>
</gene>
<keyword evidence="9" id="KW-1185">Reference proteome</keyword>
<dbReference type="Proteomes" id="UP000621436">
    <property type="component" value="Unassembled WGS sequence"/>
</dbReference>
<feature type="domain" description="Glycoside hydrolase family 65 C-terminal" evidence="6">
    <location>
        <begin position="693"/>
        <end position="754"/>
    </location>
</feature>
<evidence type="ECO:0000256" key="2">
    <source>
        <dbReference type="PIRSR" id="PIRSR036289-50"/>
    </source>
</evidence>
<dbReference type="Pfam" id="PF03633">
    <property type="entry name" value="Glyco_hydro_65C"/>
    <property type="match status" value="1"/>
</dbReference>
<evidence type="ECO:0000256" key="3">
    <source>
        <dbReference type="PIRSR" id="PIRSR036289-51"/>
    </source>
</evidence>
<reference evidence="8" key="1">
    <citation type="submission" date="2020-11" db="EMBL/GenBank/DDBJ databases">
        <title>Halonatronomonas betainensis gen. nov., sp. nov. a novel haloalkaliphilic representative of the family Halanaerobiacae capable of betaine degradation.</title>
        <authorList>
            <person name="Boltyanskaya Y."/>
            <person name="Kevbrin V."/>
            <person name="Detkova E."/>
            <person name="Grouzdev D.S."/>
            <person name="Koziaeva V."/>
            <person name="Zhilina T."/>
        </authorList>
    </citation>
    <scope>NUCLEOTIDE SEQUENCE</scope>
    <source>
        <strain evidence="8">Z-7014</strain>
    </source>
</reference>
<dbReference type="PANTHER" id="PTHR11051:SF14">
    <property type="entry name" value="MALTOSE PHOSPHORYLASE"/>
    <property type="match status" value="1"/>
</dbReference>